<reference evidence="8 9" key="1">
    <citation type="submission" date="2020-02" db="EMBL/GenBank/DDBJ databases">
        <title>Comparative genomics of sulfur disproportionating microorganisms.</title>
        <authorList>
            <person name="Ward L.M."/>
            <person name="Bertran E."/>
            <person name="Johnston D.T."/>
        </authorList>
    </citation>
    <scope>NUCLEOTIDE SEQUENCE [LARGE SCALE GENOMIC DNA]</scope>
    <source>
        <strain evidence="8 9">DSM 3696</strain>
    </source>
</reference>
<comment type="function">
    <text evidence="7">Single strand-specific metallo-endoribonuclease involved in late-stage 70S ribosome quality control and in maturation of the 3' terminus of the 16S rRNA.</text>
</comment>
<proteinExistence type="inferred from homology"/>
<keyword evidence="6 7" id="KW-0862">Zinc</keyword>
<organism evidence="8 9">
    <name type="scientific">Desulfolutivibrio sulfodismutans</name>
    <dbReference type="NCBI Taxonomy" id="63561"/>
    <lineage>
        <taxon>Bacteria</taxon>
        <taxon>Pseudomonadati</taxon>
        <taxon>Thermodesulfobacteriota</taxon>
        <taxon>Desulfovibrionia</taxon>
        <taxon>Desulfovibrionales</taxon>
        <taxon>Desulfovibrionaceae</taxon>
        <taxon>Desulfolutivibrio</taxon>
    </lineage>
</organism>
<keyword evidence="7" id="KW-0690">Ribosome biogenesis</keyword>
<evidence type="ECO:0000256" key="2">
    <source>
        <dbReference type="ARBA" id="ARBA00022722"/>
    </source>
</evidence>
<evidence type="ECO:0000256" key="7">
    <source>
        <dbReference type="HAMAP-Rule" id="MF_00009"/>
    </source>
</evidence>
<dbReference type="InterPro" id="IPR023091">
    <property type="entry name" value="MetalPrtase_cat_dom_sf_prd"/>
</dbReference>
<feature type="binding site" evidence="7">
    <location>
        <position position="119"/>
    </location>
    <ligand>
        <name>Zn(2+)</name>
        <dbReference type="ChEBI" id="CHEBI:29105"/>
        <note>catalytic</note>
    </ligand>
</feature>
<evidence type="ECO:0000256" key="3">
    <source>
        <dbReference type="ARBA" id="ARBA00022723"/>
    </source>
</evidence>
<dbReference type="GO" id="GO:0006364">
    <property type="term" value="P:rRNA processing"/>
    <property type="evidence" value="ECO:0007669"/>
    <property type="project" value="UniProtKB-UniRule"/>
</dbReference>
<evidence type="ECO:0000256" key="4">
    <source>
        <dbReference type="ARBA" id="ARBA00022759"/>
    </source>
</evidence>
<feature type="binding site" evidence="7">
    <location>
        <position position="113"/>
    </location>
    <ligand>
        <name>Zn(2+)</name>
        <dbReference type="ChEBI" id="CHEBI:29105"/>
        <note>catalytic</note>
    </ligand>
</feature>
<dbReference type="Pfam" id="PF02130">
    <property type="entry name" value="YbeY"/>
    <property type="match status" value="1"/>
</dbReference>
<dbReference type="GO" id="GO:0005737">
    <property type="term" value="C:cytoplasm"/>
    <property type="evidence" value="ECO:0007669"/>
    <property type="project" value="UniProtKB-SubCell"/>
</dbReference>
<evidence type="ECO:0000256" key="5">
    <source>
        <dbReference type="ARBA" id="ARBA00022801"/>
    </source>
</evidence>
<dbReference type="AlphaFoldDB" id="A0A7K3NQK2"/>
<comment type="cofactor">
    <cofactor evidence="7">
        <name>Zn(2+)</name>
        <dbReference type="ChEBI" id="CHEBI:29105"/>
    </cofactor>
    <text evidence="7">Binds 1 zinc ion.</text>
</comment>
<dbReference type="GO" id="GO:0004521">
    <property type="term" value="F:RNA endonuclease activity"/>
    <property type="evidence" value="ECO:0007669"/>
    <property type="project" value="UniProtKB-UniRule"/>
</dbReference>
<keyword evidence="5 7" id="KW-0378">Hydrolase</keyword>
<keyword evidence="3 7" id="KW-0479">Metal-binding</keyword>
<dbReference type="PANTHER" id="PTHR46986:SF1">
    <property type="entry name" value="ENDORIBONUCLEASE YBEY, CHLOROPLASTIC"/>
    <property type="match status" value="1"/>
</dbReference>
<dbReference type="Proteomes" id="UP000469724">
    <property type="component" value="Unassembled WGS sequence"/>
</dbReference>
<dbReference type="HAMAP" id="MF_00009">
    <property type="entry name" value="Endoribonucl_YbeY"/>
    <property type="match status" value="1"/>
</dbReference>
<comment type="similarity">
    <text evidence="1 7">Belongs to the endoribonuclease YbeY family.</text>
</comment>
<dbReference type="InterPro" id="IPR002036">
    <property type="entry name" value="YbeY"/>
</dbReference>
<keyword evidence="4 7" id="KW-0255">Endonuclease</keyword>
<protein>
    <recommendedName>
        <fullName evidence="7">Endoribonuclease YbeY</fullName>
        <ecNumber evidence="7">3.1.-.-</ecNumber>
    </recommendedName>
</protein>
<dbReference type="RefSeq" id="WP_163303565.1">
    <property type="nucleotide sequence ID" value="NZ_JAAGRQ010000107.1"/>
</dbReference>
<dbReference type="Gene3D" id="3.40.390.30">
    <property type="entry name" value="Metalloproteases ('zincins'), catalytic domain"/>
    <property type="match status" value="1"/>
</dbReference>
<gene>
    <name evidence="7 8" type="primary">ybeY</name>
    <name evidence="8" type="ORF">G3N56_17295</name>
</gene>
<evidence type="ECO:0000313" key="8">
    <source>
        <dbReference type="EMBL" id="NDY58492.1"/>
    </source>
</evidence>
<sequence>MIEVSPGLRRVNMPISRRDLQILVDKTLEILGLPGKTLSLRVVADQEIEALNLAYLGLPGPTNVLSFPLDDPGQPDYLGDMAISVDTVAREAFLYGQPPRQHFIRMLCHGILHLAGFDHGPRMFDLTDQAVAAVAQS</sequence>
<dbReference type="GO" id="GO:0004222">
    <property type="term" value="F:metalloendopeptidase activity"/>
    <property type="evidence" value="ECO:0007669"/>
    <property type="project" value="InterPro"/>
</dbReference>
<keyword evidence="2 7" id="KW-0540">Nuclease</keyword>
<comment type="caution">
    <text evidence="8">The sequence shown here is derived from an EMBL/GenBank/DDBJ whole genome shotgun (WGS) entry which is preliminary data.</text>
</comment>
<dbReference type="SUPFAM" id="SSF55486">
    <property type="entry name" value="Metalloproteases ('zincins'), catalytic domain"/>
    <property type="match status" value="1"/>
</dbReference>
<comment type="subcellular location">
    <subcellularLocation>
        <location evidence="7">Cytoplasm</location>
    </subcellularLocation>
</comment>
<dbReference type="EC" id="3.1.-.-" evidence="7"/>
<feature type="binding site" evidence="7">
    <location>
        <position position="109"/>
    </location>
    <ligand>
        <name>Zn(2+)</name>
        <dbReference type="ChEBI" id="CHEBI:29105"/>
        <note>catalytic</note>
    </ligand>
</feature>
<keyword evidence="7" id="KW-0698">rRNA processing</keyword>
<dbReference type="InterPro" id="IPR020549">
    <property type="entry name" value="YbeY_CS"/>
</dbReference>
<dbReference type="EMBL" id="JAAGRQ010000107">
    <property type="protein sequence ID" value="NDY58492.1"/>
    <property type="molecule type" value="Genomic_DNA"/>
</dbReference>
<accession>A0A7K3NQK2</accession>
<dbReference type="PANTHER" id="PTHR46986">
    <property type="entry name" value="ENDORIBONUCLEASE YBEY, CHLOROPLASTIC"/>
    <property type="match status" value="1"/>
</dbReference>
<keyword evidence="7" id="KW-0963">Cytoplasm</keyword>
<evidence type="ECO:0000256" key="6">
    <source>
        <dbReference type="ARBA" id="ARBA00022833"/>
    </source>
</evidence>
<evidence type="ECO:0000256" key="1">
    <source>
        <dbReference type="ARBA" id="ARBA00010875"/>
    </source>
</evidence>
<name>A0A7K3NQK2_9BACT</name>
<evidence type="ECO:0000313" key="9">
    <source>
        <dbReference type="Proteomes" id="UP000469724"/>
    </source>
</evidence>
<keyword evidence="9" id="KW-1185">Reference proteome</keyword>
<dbReference type="PROSITE" id="PS01306">
    <property type="entry name" value="UPF0054"/>
    <property type="match status" value="1"/>
</dbReference>
<dbReference type="NCBIfam" id="TIGR00043">
    <property type="entry name" value="rRNA maturation RNase YbeY"/>
    <property type="match status" value="1"/>
</dbReference>
<dbReference type="GO" id="GO:0008270">
    <property type="term" value="F:zinc ion binding"/>
    <property type="evidence" value="ECO:0007669"/>
    <property type="project" value="UniProtKB-UniRule"/>
</dbReference>